<feature type="region of interest" description="Disordered" evidence="1">
    <location>
        <begin position="567"/>
        <end position="586"/>
    </location>
</feature>
<comment type="caution">
    <text evidence="3">The sequence shown here is derived from an EMBL/GenBank/DDBJ whole genome shotgun (WGS) entry which is preliminary data.</text>
</comment>
<dbReference type="RefSeq" id="WP_106619610.1">
    <property type="nucleotide sequence ID" value="NZ_PYAX01000018.1"/>
</dbReference>
<dbReference type="Pfam" id="PF13424">
    <property type="entry name" value="TPR_12"/>
    <property type="match status" value="2"/>
</dbReference>
<sequence>MGDQYPPPAADHGGAATVDQVGIASGASTVVQAGRDAKVEVNYGITRPQPKALAGLPPAEAAFTGRSTDLAVLADVLRPGADDQPTVATIAGPPGIGKTTLALQAAHDAVDAGWFPGGVLYQDLRGFARQGRVEPEAALATQLRKLGVGGEHIPPDLDGRSALYRSLLAERADRVLVVLDNAEQAGQVAPLLPGDRRHRVLVTSRNTLDLSSARHHTLGVLTGEEAVELLSLLLTSAHPGDDRIARAGDAALRLAELCGFLPHAVAIAGGLLVGDRDQPVAELVDVLADRTERLTELATRERSFRAAVDLSYERLDPPDARVFRLLAANPGPTTTAATAAALADLDERSARRSLDLLRRAHLIEPAGPRGRFRFHDLIRLYAEDRLRREEPDEPRDAALRRLLAHFHRLMAAVWVHELPTRLVEGKQLALTGTFESRADALAWFDAERPNLVAVVNRAFRSGHHAGVCLAAIVLGYSLQRWGDWDEALTVHRLAVEAARQVVDPAAEGRALLGLGTAYRTTRDFERADAVLRQALDVLGRTGDRAAVLAASRELEGSRLSAHFFTPFTEPADDEPDVPENAPEPSPGTDVLAAVAAMETTSNTAMKLFVQGRFDEARAASEELLAGCRQIGSREGERVALNNIGDCHYHLRRLDQAITSYTASIEAAREVGNRHGEAQTSNSLGNAYQSHGRPDLAVAHYDRAAELFRALRDRYGEAMTLSNLGAALVAQDERERARDCLLRAVELLDGQQRPQDAARARALLDALGS</sequence>
<dbReference type="OrthoDB" id="4329304at2"/>
<dbReference type="Gene3D" id="3.40.50.300">
    <property type="entry name" value="P-loop containing nucleotide triphosphate hydrolases"/>
    <property type="match status" value="1"/>
</dbReference>
<proteinExistence type="predicted"/>
<dbReference type="PANTHER" id="PTHR47691:SF3">
    <property type="entry name" value="HTH-TYPE TRANSCRIPTIONAL REGULATOR RV0890C-RELATED"/>
    <property type="match status" value="1"/>
</dbReference>
<protein>
    <submittedName>
        <fullName evidence="3">Putative ATPase</fullName>
    </submittedName>
</protein>
<dbReference type="SUPFAM" id="SSF52540">
    <property type="entry name" value="P-loop containing nucleoside triphosphate hydrolases"/>
    <property type="match status" value="1"/>
</dbReference>
<evidence type="ECO:0000313" key="3">
    <source>
        <dbReference type="EMBL" id="PSL51732.1"/>
    </source>
</evidence>
<dbReference type="Gene3D" id="1.25.40.10">
    <property type="entry name" value="Tetratricopeptide repeat domain"/>
    <property type="match status" value="2"/>
</dbReference>
<keyword evidence="4" id="KW-1185">Reference proteome</keyword>
<dbReference type="SMART" id="SM00382">
    <property type="entry name" value="AAA"/>
    <property type="match status" value="1"/>
</dbReference>
<dbReference type="InterPro" id="IPR041664">
    <property type="entry name" value="AAA_16"/>
</dbReference>
<dbReference type="InterPro" id="IPR027417">
    <property type="entry name" value="P-loop_NTPase"/>
</dbReference>
<dbReference type="Pfam" id="PF13191">
    <property type="entry name" value="AAA_16"/>
    <property type="match status" value="1"/>
</dbReference>
<reference evidence="3 4" key="1">
    <citation type="submission" date="2018-03" db="EMBL/GenBank/DDBJ databases">
        <title>Genomic Encyclopedia of Type Strains, Phase III (KMG-III): the genomes of soil and plant-associated and newly described type strains.</title>
        <authorList>
            <person name="Whitman W."/>
        </authorList>
    </citation>
    <scope>NUCLEOTIDE SEQUENCE [LARGE SCALE GENOMIC DNA]</scope>
    <source>
        <strain evidence="3 4">CGMCC 4.7097</strain>
    </source>
</reference>
<feature type="domain" description="AAA+ ATPase" evidence="2">
    <location>
        <begin position="84"/>
        <end position="259"/>
    </location>
</feature>
<dbReference type="Proteomes" id="UP000241118">
    <property type="component" value="Unassembled WGS sequence"/>
</dbReference>
<dbReference type="InterPro" id="IPR019734">
    <property type="entry name" value="TPR_rpt"/>
</dbReference>
<evidence type="ECO:0000259" key="2">
    <source>
        <dbReference type="SMART" id="SM00382"/>
    </source>
</evidence>
<dbReference type="EMBL" id="PYAX01000018">
    <property type="protein sequence ID" value="PSL51732.1"/>
    <property type="molecule type" value="Genomic_DNA"/>
</dbReference>
<dbReference type="AlphaFoldDB" id="A0A2P8HZS5"/>
<evidence type="ECO:0000256" key="1">
    <source>
        <dbReference type="SAM" id="MobiDB-lite"/>
    </source>
</evidence>
<dbReference type="PRINTS" id="PR00364">
    <property type="entry name" value="DISEASERSIST"/>
</dbReference>
<evidence type="ECO:0000313" key="4">
    <source>
        <dbReference type="Proteomes" id="UP000241118"/>
    </source>
</evidence>
<organism evidence="3 4">
    <name type="scientific">Saccharothrix carnea</name>
    <dbReference type="NCBI Taxonomy" id="1280637"/>
    <lineage>
        <taxon>Bacteria</taxon>
        <taxon>Bacillati</taxon>
        <taxon>Actinomycetota</taxon>
        <taxon>Actinomycetes</taxon>
        <taxon>Pseudonocardiales</taxon>
        <taxon>Pseudonocardiaceae</taxon>
        <taxon>Saccharothrix</taxon>
    </lineage>
</organism>
<dbReference type="PANTHER" id="PTHR47691">
    <property type="entry name" value="REGULATOR-RELATED"/>
    <property type="match status" value="1"/>
</dbReference>
<dbReference type="InterPro" id="IPR003593">
    <property type="entry name" value="AAA+_ATPase"/>
</dbReference>
<accession>A0A2P8HZS5</accession>
<dbReference type="SUPFAM" id="SSF48452">
    <property type="entry name" value="TPR-like"/>
    <property type="match status" value="2"/>
</dbReference>
<dbReference type="InterPro" id="IPR011990">
    <property type="entry name" value="TPR-like_helical_dom_sf"/>
</dbReference>
<dbReference type="SMART" id="SM00028">
    <property type="entry name" value="TPR"/>
    <property type="match status" value="5"/>
</dbReference>
<name>A0A2P8HZS5_SACCR</name>
<dbReference type="Pfam" id="PF13374">
    <property type="entry name" value="TPR_10"/>
    <property type="match status" value="1"/>
</dbReference>
<gene>
    <name evidence="3" type="ORF">B0I31_11845</name>
</gene>